<keyword evidence="9" id="KW-1185">Reference proteome</keyword>
<comment type="subcellular location">
    <subcellularLocation>
        <location evidence="1">Nucleus</location>
    </subcellularLocation>
</comment>
<keyword evidence="2" id="KW-0479">Metal-binding</keyword>
<feature type="domain" description="Zn(2)-C6 fungal-type" evidence="7">
    <location>
        <begin position="11"/>
        <end position="41"/>
    </location>
</feature>
<evidence type="ECO:0000256" key="3">
    <source>
        <dbReference type="ARBA" id="ARBA00023015"/>
    </source>
</evidence>
<dbReference type="InterPro" id="IPR050987">
    <property type="entry name" value="AtrR-like"/>
</dbReference>
<dbReference type="Pfam" id="PF04082">
    <property type="entry name" value="Fungal_trans"/>
    <property type="match status" value="1"/>
</dbReference>
<dbReference type="PROSITE" id="PS50048">
    <property type="entry name" value="ZN2_CY6_FUNGAL_2"/>
    <property type="match status" value="1"/>
</dbReference>
<reference evidence="8 9" key="1">
    <citation type="submission" date="2024-07" db="EMBL/GenBank/DDBJ databases">
        <title>Section-level genome sequencing and comparative genomics of Aspergillus sections Usti and Cavernicolus.</title>
        <authorList>
            <consortium name="Lawrence Berkeley National Laboratory"/>
            <person name="Nybo J.L."/>
            <person name="Vesth T.C."/>
            <person name="Theobald S."/>
            <person name="Frisvad J.C."/>
            <person name="Larsen T.O."/>
            <person name="Kjaerboelling I."/>
            <person name="Rothschild-Mancinelli K."/>
            <person name="Lyhne E.K."/>
            <person name="Kogle M.E."/>
            <person name="Barry K."/>
            <person name="Clum A."/>
            <person name="Na H."/>
            <person name="Ledsgaard L."/>
            <person name="Lin J."/>
            <person name="Lipzen A."/>
            <person name="Kuo A."/>
            <person name="Riley R."/>
            <person name="Mondo S."/>
            <person name="Labutti K."/>
            <person name="Haridas S."/>
            <person name="Pangalinan J."/>
            <person name="Salamov A.A."/>
            <person name="Simmons B.A."/>
            <person name="Magnuson J.K."/>
            <person name="Chen J."/>
            <person name="Drula E."/>
            <person name="Henrissat B."/>
            <person name="Wiebenga A."/>
            <person name="Lubbers R.J."/>
            <person name="Gomes A.C."/>
            <person name="Makela M.R."/>
            <person name="Stajich J."/>
            <person name="Grigoriev I.V."/>
            <person name="Mortensen U.H."/>
            <person name="De Vries R.P."/>
            <person name="Baker S.E."/>
            <person name="Andersen M.R."/>
        </authorList>
    </citation>
    <scope>NUCLEOTIDE SEQUENCE [LARGE SCALE GENOMIC DNA]</scope>
    <source>
        <strain evidence="8 9">CBS 209.92</strain>
    </source>
</reference>
<keyword evidence="4" id="KW-0238">DNA-binding</keyword>
<dbReference type="Proteomes" id="UP001610563">
    <property type="component" value="Unassembled WGS sequence"/>
</dbReference>
<keyword evidence="5" id="KW-0804">Transcription</keyword>
<sequence length="546" mass="61384">MTQHTRPPRKACDLCYRKRIKCDAQRPRCSHCVVYDSACTFEAASRKRRKKQLEAKGAHSVPREMTAVTFSQSPMILPSGFQDQDQEEVLDFVDSGSRSRSLDLPPLHEALPAVEKYLETLNSVIPLFHPGKLLHSLRSCYTALPGQRNRSTSTWAAINVVLALAHSCHVPSDRATTPNRAAAAHYLNKAQSVLTEVIMGEADIINVQVLLGLAMLFQGTRNWKPAATFIAIALRLAHELGLHARRGSSSERLSASDTLERERVFWIAYIIDRDVSMRLGQPPVQLESDMDVELPALEPEDRAGLAFAATNDSSPSSFNFFRARVQLAAIQGRVYDSMYSVRAQSLSVLHRNANLAALRNMLDDWVSQIPPQFRLNAILQNCSPDLARSFGTLYSTHLSCRALVCRAHAMETPWLQSLQDFGGKSLQQRAIIEPVLLLPQGWHVLVNESRDYMRLFMGIERKDPAFIWMTGCTYISGAICLIANNMIHPNHSTSEHDRALAEFSLLLMEDMIQLDPHEPLTKIRNACIELLQFAYDISLQDDFPRR</sequence>
<evidence type="ECO:0000259" key="7">
    <source>
        <dbReference type="PROSITE" id="PS50048"/>
    </source>
</evidence>
<proteinExistence type="predicted"/>
<evidence type="ECO:0000256" key="6">
    <source>
        <dbReference type="ARBA" id="ARBA00023242"/>
    </source>
</evidence>
<dbReference type="InterPro" id="IPR007219">
    <property type="entry name" value="XnlR_reg_dom"/>
</dbReference>
<evidence type="ECO:0000256" key="4">
    <source>
        <dbReference type="ARBA" id="ARBA00023125"/>
    </source>
</evidence>
<evidence type="ECO:0000313" key="8">
    <source>
        <dbReference type="EMBL" id="KAL2797077.1"/>
    </source>
</evidence>
<gene>
    <name evidence="8" type="ORF">BJX66DRAFT_349088</name>
</gene>
<evidence type="ECO:0000256" key="2">
    <source>
        <dbReference type="ARBA" id="ARBA00022723"/>
    </source>
</evidence>
<evidence type="ECO:0000313" key="9">
    <source>
        <dbReference type="Proteomes" id="UP001610563"/>
    </source>
</evidence>
<evidence type="ECO:0000256" key="5">
    <source>
        <dbReference type="ARBA" id="ARBA00023163"/>
    </source>
</evidence>
<protein>
    <submittedName>
        <fullName evidence="8">Fungal-specific transcription factor domain-containing protein</fullName>
    </submittedName>
</protein>
<dbReference type="PANTHER" id="PTHR46910:SF37">
    <property type="entry name" value="ZN(II)2CYS6 TRANSCRIPTION FACTOR (EUROFUNG)"/>
    <property type="match status" value="1"/>
</dbReference>
<organism evidence="8 9">
    <name type="scientific">Aspergillus keveii</name>
    <dbReference type="NCBI Taxonomy" id="714993"/>
    <lineage>
        <taxon>Eukaryota</taxon>
        <taxon>Fungi</taxon>
        <taxon>Dikarya</taxon>
        <taxon>Ascomycota</taxon>
        <taxon>Pezizomycotina</taxon>
        <taxon>Eurotiomycetes</taxon>
        <taxon>Eurotiomycetidae</taxon>
        <taxon>Eurotiales</taxon>
        <taxon>Aspergillaceae</taxon>
        <taxon>Aspergillus</taxon>
        <taxon>Aspergillus subgen. Nidulantes</taxon>
    </lineage>
</organism>
<dbReference type="InterPro" id="IPR036864">
    <property type="entry name" value="Zn2-C6_fun-type_DNA-bd_sf"/>
</dbReference>
<dbReference type="CDD" id="cd00067">
    <property type="entry name" value="GAL4"/>
    <property type="match status" value="1"/>
</dbReference>
<dbReference type="SMART" id="SM00066">
    <property type="entry name" value="GAL4"/>
    <property type="match status" value="1"/>
</dbReference>
<comment type="caution">
    <text evidence="8">The sequence shown here is derived from an EMBL/GenBank/DDBJ whole genome shotgun (WGS) entry which is preliminary data.</text>
</comment>
<dbReference type="InterPro" id="IPR001138">
    <property type="entry name" value="Zn2Cys6_DnaBD"/>
</dbReference>
<keyword evidence="3" id="KW-0805">Transcription regulation</keyword>
<dbReference type="Pfam" id="PF00172">
    <property type="entry name" value="Zn_clus"/>
    <property type="match status" value="1"/>
</dbReference>
<accession>A0ABR4GDI3</accession>
<name>A0ABR4GDI3_9EURO</name>
<dbReference type="CDD" id="cd12148">
    <property type="entry name" value="fungal_TF_MHR"/>
    <property type="match status" value="1"/>
</dbReference>
<keyword evidence="6" id="KW-0539">Nucleus</keyword>
<dbReference type="Gene3D" id="4.10.240.10">
    <property type="entry name" value="Zn(2)-C6 fungal-type DNA-binding domain"/>
    <property type="match status" value="1"/>
</dbReference>
<dbReference type="EMBL" id="JBFTWV010000021">
    <property type="protein sequence ID" value="KAL2797077.1"/>
    <property type="molecule type" value="Genomic_DNA"/>
</dbReference>
<dbReference type="SMART" id="SM00906">
    <property type="entry name" value="Fungal_trans"/>
    <property type="match status" value="1"/>
</dbReference>
<dbReference type="SUPFAM" id="SSF57701">
    <property type="entry name" value="Zn2/Cys6 DNA-binding domain"/>
    <property type="match status" value="1"/>
</dbReference>
<evidence type="ECO:0000256" key="1">
    <source>
        <dbReference type="ARBA" id="ARBA00004123"/>
    </source>
</evidence>
<dbReference type="PANTHER" id="PTHR46910">
    <property type="entry name" value="TRANSCRIPTION FACTOR PDR1"/>
    <property type="match status" value="1"/>
</dbReference>